<dbReference type="Proteomes" id="UP000482800">
    <property type="component" value="Unassembled WGS sequence"/>
</dbReference>
<sequence length="215" mass="23218">MSQQPSADAQQPYPQGQQAVQPQRKRNAGLIIGFAVAVVVALAAGAGIAMAFAGNPNDPASESTAPLIDSPTAATQSAEEERQSREPQTLEAARVAAQRGWDRFTSGDYAGTWDTYGTGVQKRISRADYAKVFKACNEALGNADMLAVQVEDPRWFNSAHTKVTVTVKHPLVTDTRTMVYEEGRWVQEPQPATLQVIATFKKSGQAEAVRKHCTS</sequence>
<dbReference type="RefSeq" id="WP_173066002.1">
    <property type="nucleotide sequence ID" value="NZ_BAABGO010000044.1"/>
</dbReference>
<keyword evidence="4" id="KW-1185">Reference proteome</keyword>
<name>A0A6V8KE27_9ACTN</name>
<organism evidence="3 4">
    <name type="scientific">Phytohabitans houttuyneae</name>
    <dbReference type="NCBI Taxonomy" id="1076126"/>
    <lineage>
        <taxon>Bacteria</taxon>
        <taxon>Bacillati</taxon>
        <taxon>Actinomycetota</taxon>
        <taxon>Actinomycetes</taxon>
        <taxon>Micromonosporales</taxon>
        <taxon>Micromonosporaceae</taxon>
    </lineage>
</organism>
<accession>A0A6V8KE27</accession>
<keyword evidence="2" id="KW-0472">Membrane</keyword>
<keyword evidence="2" id="KW-1133">Transmembrane helix</keyword>
<feature type="region of interest" description="Disordered" evidence="1">
    <location>
        <begin position="1"/>
        <end position="21"/>
    </location>
</feature>
<gene>
    <name evidence="3" type="ORF">Phou_076620</name>
</gene>
<evidence type="ECO:0000256" key="1">
    <source>
        <dbReference type="SAM" id="MobiDB-lite"/>
    </source>
</evidence>
<keyword evidence="2" id="KW-0812">Transmembrane</keyword>
<comment type="caution">
    <text evidence="3">The sequence shown here is derived from an EMBL/GenBank/DDBJ whole genome shotgun (WGS) entry which is preliminary data.</text>
</comment>
<feature type="compositionally biased region" description="Low complexity" evidence="1">
    <location>
        <begin position="7"/>
        <end position="21"/>
    </location>
</feature>
<evidence type="ECO:0000256" key="2">
    <source>
        <dbReference type="SAM" id="Phobius"/>
    </source>
</evidence>
<dbReference type="AlphaFoldDB" id="A0A6V8KE27"/>
<evidence type="ECO:0000313" key="3">
    <source>
        <dbReference type="EMBL" id="GFJ83482.1"/>
    </source>
</evidence>
<reference evidence="3 4" key="2">
    <citation type="submission" date="2020-03" db="EMBL/GenBank/DDBJ databases">
        <authorList>
            <person name="Ichikawa N."/>
            <person name="Kimura A."/>
            <person name="Kitahashi Y."/>
            <person name="Uohara A."/>
        </authorList>
    </citation>
    <scope>NUCLEOTIDE SEQUENCE [LARGE SCALE GENOMIC DNA]</scope>
    <source>
        <strain evidence="3 4">NBRC 108639</strain>
    </source>
</reference>
<reference evidence="3 4" key="1">
    <citation type="submission" date="2020-03" db="EMBL/GenBank/DDBJ databases">
        <title>Whole genome shotgun sequence of Phytohabitans houttuyneae NBRC 108639.</title>
        <authorList>
            <person name="Komaki H."/>
            <person name="Tamura T."/>
        </authorList>
    </citation>
    <scope>NUCLEOTIDE SEQUENCE [LARGE SCALE GENOMIC DNA]</scope>
    <source>
        <strain evidence="3 4">NBRC 108639</strain>
    </source>
</reference>
<evidence type="ECO:0000313" key="4">
    <source>
        <dbReference type="Proteomes" id="UP000482800"/>
    </source>
</evidence>
<feature type="region of interest" description="Disordered" evidence="1">
    <location>
        <begin position="58"/>
        <end position="90"/>
    </location>
</feature>
<dbReference type="EMBL" id="BLPF01000003">
    <property type="protein sequence ID" value="GFJ83482.1"/>
    <property type="molecule type" value="Genomic_DNA"/>
</dbReference>
<protein>
    <submittedName>
        <fullName evidence="3">Uncharacterized protein</fullName>
    </submittedName>
</protein>
<feature type="transmembrane region" description="Helical" evidence="2">
    <location>
        <begin position="30"/>
        <end position="53"/>
    </location>
</feature>
<proteinExistence type="predicted"/>